<keyword evidence="2" id="KW-1185">Reference proteome</keyword>
<name>A0AAN9MX24_CANGL</name>
<organism evidence="1 2">
    <name type="scientific">Canavalia gladiata</name>
    <name type="common">Sword bean</name>
    <name type="synonym">Dolichos gladiatus</name>
    <dbReference type="NCBI Taxonomy" id="3824"/>
    <lineage>
        <taxon>Eukaryota</taxon>
        <taxon>Viridiplantae</taxon>
        <taxon>Streptophyta</taxon>
        <taxon>Embryophyta</taxon>
        <taxon>Tracheophyta</taxon>
        <taxon>Spermatophyta</taxon>
        <taxon>Magnoliopsida</taxon>
        <taxon>eudicotyledons</taxon>
        <taxon>Gunneridae</taxon>
        <taxon>Pentapetalae</taxon>
        <taxon>rosids</taxon>
        <taxon>fabids</taxon>
        <taxon>Fabales</taxon>
        <taxon>Fabaceae</taxon>
        <taxon>Papilionoideae</taxon>
        <taxon>50 kb inversion clade</taxon>
        <taxon>NPAAA clade</taxon>
        <taxon>indigoferoid/millettioid clade</taxon>
        <taxon>Phaseoleae</taxon>
        <taxon>Canavalia</taxon>
    </lineage>
</organism>
<proteinExistence type="predicted"/>
<reference evidence="1 2" key="1">
    <citation type="submission" date="2024-01" db="EMBL/GenBank/DDBJ databases">
        <title>The genomes of 5 underutilized Papilionoideae crops provide insights into root nodulation and disease resistanc.</title>
        <authorList>
            <person name="Jiang F."/>
        </authorList>
    </citation>
    <scope>NUCLEOTIDE SEQUENCE [LARGE SCALE GENOMIC DNA]</scope>
    <source>
        <strain evidence="1">LVBAO_FW01</strain>
        <tissue evidence="1">Leaves</tissue>
    </source>
</reference>
<sequence length="70" mass="7811">MDGNNGVDDDYGGVDGNMDLAHVDVGIGHEEVANLEGDCVDVPHVQMSDSEFHFQQQNSTWFESFDHMIR</sequence>
<dbReference type="AlphaFoldDB" id="A0AAN9MX24"/>
<evidence type="ECO:0000313" key="2">
    <source>
        <dbReference type="Proteomes" id="UP001367508"/>
    </source>
</evidence>
<dbReference type="Proteomes" id="UP001367508">
    <property type="component" value="Unassembled WGS sequence"/>
</dbReference>
<dbReference type="EMBL" id="JAYMYQ010000001">
    <property type="protein sequence ID" value="KAK7359889.1"/>
    <property type="molecule type" value="Genomic_DNA"/>
</dbReference>
<protein>
    <submittedName>
        <fullName evidence="1">Uncharacterized protein</fullName>
    </submittedName>
</protein>
<gene>
    <name evidence="1" type="ORF">VNO77_01856</name>
</gene>
<comment type="caution">
    <text evidence="1">The sequence shown here is derived from an EMBL/GenBank/DDBJ whole genome shotgun (WGS) entry which is preliminary data.</text>
</comment>
<accession>A0AAN9MX24</accession>
<evidence type="ECO:0000313" key="1">
    <source>
        <dbReference type="EMBL" id="KAK7359889.1"/>
    </source>
</evidence>